<sequence length="647" mass="70008">MPQCPRRTLLGGIGTTITVALAGNAATATDDDASTDRGSGTPSFEALLEALPASVATDSMVVTAIDFDRRRNANEPHDPRPNTGSFRIDPASVSKQVTVLETDDGYSRPVSVLTGDIQLAGDGDRRETDDGLAYDRYETDDSELVAGVTDSLVVIAEDEATIGDALAAKAGDGERLLEAEPVIEDALESHSADSYVVQIGDESGLSADDADVEYVVRAMTVRDPDTIEVAHEIVFEDAADVTDELVERLTGDLAYMATKGEPTVETDGAVVTITAERDLAAERAARNHESPGFLRPERDVDPDDDVLEIEIGRGDPTPVEDLSLEVDDEEYDREIWADGHGTLEEGDTIVIDMDDVEPNLSVTIRHDHEAGGSASSTTILGHFHFDFAYDADAETLTLEYADDFPLEGDSVSLAVYEDRPTYRPNGDSPEPRTTAQPWTRTLSAGDEATLENVTPGETVLVCWEGTSQQDSIAYHQIRPPGVVSFDYEYDSRTLSATLEFEDGDERPADAYELLLDDEPAATQWADEYETVTSGATIDLEDVSAGTDVTVVWGDDDVRVGGTRPRPSVDLAFTDDETAVEHVGGDSLPASDLTARVWTDDERIEIDLDEEIDGEFTDGDTFAVDADDVRHVTLVYDQEHHVGFVSSE</sequence>
<feature type="region of interest" description="Disordered" evidence="1">
    <location>
        <begin position="70"/>
        <end position="89"/>
    </location>
</feature>
<evidence type="ECO:0000313" key="2">
    <source>
        <dbReference type="EMBL" id="MFD1562955.1"/>
    </source>
</evidence>
<dbReference type="RefSeq" id="WP_390285045.1">
    <property type="nucleotide sequence ID" value="NZ_JBHUDI010000003.1"/>
</dbReference>
<evidence type="ECO:0000313" key="3">
    <source>
        <dbReference type="Proteomes" id="UP001597076"/>
    </source>
</evidence>
<accession>A0ABD6BDV3</accession>
<dbReference type="Proteomes" id="UP001597076">
    <property type="component" value="Unassembled WGS sequence"/>
</dbReference>
<dbReference type="AlphaFoldDB" id="A0ABD6BDV3"/>
<dbReference type="EMBL" id="JBHUDI010000003">
    <property type="protein sequence ID" value="MFD1562955.1"/>
    <property type="molecule type" value="Genomic_DNA"/>
</dbReference>
<evidence type="ECO:0000256" key="1">
    <source>
        <dbReference type="SAM" id="MobiDB-lite"/>
    </source>
</evidence>
<protein>
    <submittedName>
        <fullName evidence="2">Uncharacterized protein</fullName>
    </submittedName>
</protein>
<reference evidence="2 3" key="1">
    <citation type="journal article" date="2019" name="Int. J. Syst. Evol. Microbiol.">
        <title>The Global Catalogue of Microorganisms (GCM) 10K type strain sequencing project: providing services to taxonomists for standard genome sequencing and annotation.</title>
        <authorList>
            <consortium name="The Broad Institute Genomics Platform"/>
            <consortium name="The Broad Institute Genome Sequencing Center for Infectious Disease"/>
            <person name="Wu L."/>
            <person name="Ma J."/>
        </authorList>
    </citation>
    <scope>NUCLEOTIDE SEQUENCE [LARGE SCALE GENOMIC DNA]</scope>
    <source>
        <strain evidence="2 3">CGMCC 1.12230</strain>
    </source>
</reference>
<name>A0ABD6BDV3_9EURY</name>
<keyword evidence="3" id="KW-1185">Reference proteome</keyword>
<feature type="compositionally biased region" description="Basic and acidic residues" evidence="1">
    <location>
        <begin position="70"/>
        <end position="80"/>
    </location>
</feature>
<comment type="caution">
    <text evidence="2">The sequence shown here is derived from an EMBL/GenBank/DDBJ whole genome shotgun (WGS) entry which is preliminary data.</text>
</comment>
<gene>
    <name evidence="2" type="ORF">ACFR99_05275</name>
</gene>
<organism evidence="2 3">
    <name type="scientific">Haloarchaeobius amylolyticus</name>
    <dbReference type="NCBI Taxonomy" id="1198296"/>
    <lineage>
        <taxon>Archaea</taxon>
        <taxon>Methanobacteriati</taxon>
        <taxon>Methanobacteriota</taxon>
        <taxon>Stenosarchaea group</taxon>
        <taxon>Halobacteria</taxon>
        <taxon>Halobacteriales</taxon>
        <taxon>Halorubellaceae</taxon>
        <taxon>Haloarchaeobius</taxon>
    </lineage>
</organism>
<proteinExistence type="predicted"/>